<reference evidence="21" key="1">
    <citation type="submission" date="2017-12" db="EMBL/GenBank/DDBJ databases">
        <title>Whole genome sequencing of Acidipropionibacterium jensenii strains JS279 and JS280.</title>
        <authorList>
            <person name="Deptula P."/>
            <person name="Laine P."/>
            <person name="Smolander O.-P."/>
            <person name="Paulin L."/>
            <person name="Auvinen P."/>
            <person name="Varmanen P."/>
        </authorList>
    </citation>
    <scope>NUCLEOTIDE SEQUENCE [LARGE SCALE GENOMIC DNA]</scope>
    <source>
        <strain evidence="21">JS280</strain>
    </source>
</reference>
<keyword evidence="11" id="KW-0915">Sodium</keyword>
<keyword evidence="10 18" id="KW-0560">Oxidoreductase</keyword>
<dbReference type="InterPro" id="IPR002912">
    <property type="entry name" value="ACT_dom"/>
</dbReference>
<feature type="binding site" evidence="17">
    <location>
        <position position="211"/>
    </location>
    <ligand>
        <name>L-homoserine</name>
        <dbReference type="ChEBI" id="CHEBI:57476"/>
    </ligand>
</feature>
<dbReference type="PROSITE" id="PS51671">
    <property type="entry name" value="ACT"/>
    <property type="match status" value="1"/>
</dbReference>
<evidence type="ECO:0000256" key="8">
    <source>
        <dbReference type="ARBA" id="ARBA00022697"/>
    </source>
</evidence>
<evidence type="ECO:0000256" key="6">
    <source>
        <dbReference type="ARBA" id="ARBA00013376"/>
    </source>
</evidence>
<dbReference type="GO" id="GO:0004412">
    <property type="term" value="F:homoserine dehydrogenase activity"/>
    <property type="evidence" value="ECO:0007669"/>
    <property type="project" value="UniProtKB-EC"/>
</dbReference>
<comment type="function">
    <text evidence="13">Catalyzes the conversion of L-aspartate-beta-semialdehyde (L-Asa) to L-homoserine (L-Hse), the third step in the biosynthesis of threonine and methionine from aspartate.</text>
</comment>
<evidence type="ECO:0000256" key="15">
    <source>
        <dbReference type="ARBA" id="ARBA00049031"/>
    </source>
</evidence>
<dbReference type="RefSeq" id="WP_097798726.1">
    <property type="nucleotide sequence ID" value="NZ_CP025570.1"/>
</dbReference>
<evidence type="ECO:0000256" key="18">
    <source>
        <dbReference type="RuleBase" id="RU000579"/>
    </source>
</evidence>
<keyword evidence="8 18" id="KW-0791">Threonine biosynthesis</keyword>
<protein>
    <recommendedName>
        <fullName evidence="6 18">Homoserine dehydrogenase</fullName>
        <ecNumber evidence="5 18">1.1.1.3</ecNumber>
    </recommendedName>
</protein>
<dbReference type="KEGG" id="aji:C0Z10_05670"/>
<dbReference type="Pfam" id="PF01842">
    <property type="entry name" value="ACT"/>
    <property type="match status" value="1"/>
</dbReference>
<dbReference type="CDD" id="cd04881">
    <property type="entry name" value="ACT_HSDH-Hom"/>
    <property type="match status" value="1"/>
</dbReference>
<dbReference type="InterPro" id="IPR019811">
    <property type="entry name" value="HDH_CS"/>
</dbReference>
<accession>A0A3Q9UK26</accession>
<dbReference type="Gene3D" id="3.30.70.260">
    <property type="match status" value="1"/>
</dbReference>
<feature type="binding site" evidence="17">
    <location>
        <position position="126"/>
    </location>
    <ligand>
        <name>NADPH</name>
        <dbReference type="ChEBI" id="CHEBI:57783"/>
    </ligand>
</feature>
<feature type="active site" description="Proton donor" evidence="16">
    <location>
        <position position="226"/>
    </location>
</feature>
<dbReference type="SUPFAM" id="SSF55021">
    <property type="entry name" value="ACT-like"/>
    <property type="match status" value="1"/>
</dbReference>
<gene>
    <name evidence="20" type="ORF">C0Z10_05670</name>
</gene>
<dbReference type="GO" id="GO:0009086">
    <property type="term" value="P:methionine biosynthetic process"/>
    <property type="evidence" value="ECO:0007669"/>
    <property type="project" value="UniProtKB-KW"/>
</dbReference>
<dbReference type="FunFam" id="3.30.360.10:FF:000005">
    <property type="entry name" value="Homoserine dehydrogenase"/>
    <property type="match status" value="1"/>
</dbReference>
<evidence type="ECO:0000256" key="5">
    <source>
        <dbReference type="ARBA" id="ARBA00013213"/>
    </source>
</evidence>
<dbReference type="SUPFAM" id="SSF51735">
    <property type="entry name" value="NAD(P)-binding Rossmann-fold domains"/>
    <property type="match status" value="1"/>
</dbReference>
<dbReference type="InterPro" id="IPR036291">
    <property type="entry name" value="NAD(P)-bd_dom_sf"/>
</dbReference>
<evidence type="ECO:0000256" key="4">
    <source>
        <dbReference type="ARBA" id="ARBA00006753"/>
    </source>
</evidence>
<comment type="catalytic activity">
    <reaction evidence="15">
        <text>L-homoserine + NAD(+) = L-aspartate 4-semialdehyde + NADH + H(+)</text>
        <dbReference type="Rhea" id="RHEA:15757"/>
        <dbReference type="ChEBI" id="CHEBI:15378"/>
        <dbReference type="ChEBI" id="CHEBI:57476"/>
        <dbReference type="ChEBI" id="CHEBI:57540"/>
        <dbReference type="ChEBI" id="CHEBI:57945"/>
        <dbReference type="ChEBI" id="CHEBI:537519"/>
        <dbReference type="EC" id="1.1.1.3"/>
    </reaction>
    <physiologicalReaction direction="right-to-left" evidence="15">
        <dbReference type="Rhea" id="RHEA:15759"/>
    </physiologicalReaction>
</comment>
<evidence type="ECO:0000256" key="10">
    <source>
        <dbReference type="ARBA" id="ARBA00023002"/>
    </source>
</evidence>
<dbReference type="Pfam" id="PF03447">
    <property type="entry name" value="NAD_binding_3"/>
    <property type="match status" value="1"/>
</dbReference>
<comment type="catalytic activity">
    <reaction evidence="14">
        <text>L-homoserine + NADP(+) = L-aspartate 4-semialdehyde + NADPH + H(+)</text>
        <dbReference type="Rhea" id="RHEA:15761"/>
        <dbReference type="ChEBI" id="CHEBI:15378"/>
        <dbReference type="ChEBI" id="CHEBI:57476"/>
        <dbReference type="ChEBI" id="CHEBI:57783"/>
        <dbReference type="ChEBI" id="CHEBI:58349"/>
        <dbReference type="ChEBI" id="CHEBI:537519"/>
        <dbReference type="EC" id="1.1.1.3"/>
    </reaction>
    <physiologicalReaction direction="right-to-left" evidence="14">
        <dbReference type="Rhea" id="RHEA:15763"/>
    </physiologicalReaction>
</comment>
<dbReference type="InterPro" id="IPR005106">
    <property type="entry name" value="Asp/hSer_DH_NAD-bd"/>
</dbReference>
<sequence length="454" mass="47817">MTPTSAHQGPASTQAGDQTTESSTPLRVGLLGCGVVGSQVARMILSGADDVRARVGRPVELAGIAVAHPDRPRARLPQDLFTADAQALVARDDIDIIIEVIGGIEPAYHLIMSAIEHGSSVVTANKALLAAHGHEIYAAADVHGVDVYYEAAVAGAIPIVRPLRESLVGDEIRRVMGIVNGTTNYILDKMTTEGVGFDRALAEAQRLGFAESDPTADVEGFDAAAKAAILASLAFHTRIRGSQVYREGITDITPEDIRAARGMGCVIKLLAICEMEPEGVSARVHPALVPEDHPLGVIRGANNAIFVEAREAGHLMFMGPGAGGSPTASAIMGDLVTVARNRTRGVAGPPQSIFGDVPVAGIGTVHTRFHLSIQVRDQPGILSQVASVFARHGVSLQTVQQSALEGASKEDGWSASLRMVVHRTRESDFEACLAELSQSPIVNGDPRFIRVEGM</sequence>
<dbReference type="NCBIfam" id="NF004976">
    <property type="entry name" value="PRK06349.1"/>
    <property type="match status" value="1"/>
</dbReference>
<evidence type="ECO:0000256" key="13">
    <source>
        <dbReference type="ARBA" id="ARBA00044930"/>
    </source>
</evidence>
<evidence type="ECO:0000313" key="20">
    <source>
        <dbReference type="EMBL" id="AZZ39315.1"/>
    </source>
</evidence>
<evidence type="ECO:0000256" key="17">
    <source>
        <dbReference type="PIRSR" id="PIRSR000098-2"/>
    </source>
</evidence>
<comment type="pathway">
    <text evidence="3 18">Amino-acid biosynthesis; L-methionine biosynthesis via de novo pathway; L-homoserine from L-aspartate: step 3/3.</text>
</comment>
<dbReference type="InterPro" id="IPR001342">
    <property type="entry name" value="HDH_cat"/>
</dbReference>
<dbReference type="PROSITE" id="PS01042">
    <property type="entry name" value="HOMOSER_DHGENASE"/>
    <property type="match status" value="1"/>
</dbReference>
<dbReference type="Gene3D" id="3.40.50.720">
    <property type="entry name" value="NAD(P)-binding Rossmann-like Domain"/>
    <property type="match status" value="1"/>
</dbReference>
<comment type="pathway">
    <text evidence="2 18">Amino-acid biosynthesis; L-threonine biosynthesis; L-threonine from L-aspartate: step 3/5.</text>
</comment>
<name>A0A3Q9UK26_9ACTN</name>
<dbReference type="Proteomes" id="UP000285875">
    <property type="component" value="Chromosome"/>
</dbReference>
<comment type="cofactor">
    <cofactor evidence="1">
        <name>a metal cation</name>
        <dbReference type="ChEBI" id="CHEBI:25213"/>
    </cofactor>
</comment>
<evidence type="ECO:0000256" key="11">
    <source>
        <dbReference type="ARBA" id="ARBA00023053"/>
    </source>
</evidence>
<dbReference type="AlphaFoldDB" id="A0A3Q9UK26"/>
<evidence type="ECO:0000256" key="12">
    <source>
        <dbReference type="ARBA" id="ARBA00023167"/>
    </source>
</evidence>
<evidence type="ECO:0000256" key="16">
    <source>
        <dbReference type="PIRSR" id="PIRSR000098-1"/>
    </source>
</evidence>
<feature type="binding site" evidence="17">
    <location>
        <begin position="31"/>
        <end position="38"/>
    </location>
    <ligand>
        <name>NADP(+)</name>
        <dbReference type="ChEBI" id="CHEBI:58349"/>
    </ligand>
</feature>
<organism evidence="20 21">
    <name type="scientific">Acidipropionibacterium jensenii</name>
    <dbReference type="NCBI Taxonomy" id="1749"/>
    <lineage>
        <taxon>Bacteria</taxon>
        <taxon>Bacillati</taxon>
        <taxon>Actinomycetota</taxon>
        <taxon>Actinomycetes</taxon>
        <taxon>Propionibacteriales</taxon>
        <taxon>Propionibacteriaceae</taxon>
        <taxon>Acidipropionibacterium</taxon>
    </lineage>
</organism>
<evidence type="ECO:0000256" key="19">
    <source>
        <dbReference type="RuleBase" id="RU004171"/>
    </source>
</evidence>
<keyword evidence="9 17" id="KW-0521">NADP</keyword>
<evidence type="ECO:0000256" key="3">
    <source>
        <dbReference type="ARBA" id="ARBA00005062"/>
    </source>
</evidence>
<dbReference type="EC" id="1.1.1.3" evidence="5 18"/>
<evidence type="ECO:0000256" key="1">
    <source>
        <dbReference type="ARBA" id="ARBA00001920"/>
    </source>
</evidence>
<dbReference type="EMBL" id="CP025570">
    <property type="protein sequence ID" value="AZZ39315.1"/>
    <property type="molecule type" value="Genomic_DNA"/>
</dbReference>
<evidence type="ECO:0000256" key="14">
    <source>
        <dbReference type="ARBA" id="ARBA00048841"/>
    </source>
</evidence>
<dbReference type="PIRSF" id="PIRSF000098">
    <property type="entry name" value="Homoser_dehydrog"/>
    <property type="match status" value="1"/>
</dbReference>
<dbReference type="GeneID" id="82885545"/>
<dbReference type="InterPro" id="IPR016204">
    <property type="entry name" value="HDH"/>
</dbReference>
<dbReference type="Gene3D" id="3.30.360.10">
    <property type="entry name" value="Dihydrodipicolinate Reductase, domain 2"/>
    <property type="match status" value="1"/>
</dbReference>
<comment type="similarity">
    <text evidence="4 19">Belongs to the homoserine dehydrogenase family.</text>
</comment>
<dbReference type="Pfam" id="PF00742">
    <property type="entry name" value="Homoserine_dh"/>
    <property type="match status" value="1"/>
</dbReference>
<evidence type="ECO:0000313" key="21">
    <source>
        <dbReference type="Proteomes" id="UP000285875"/>
    </source>
</evidence>
<evidence type="ECO:0000256" key="9">
    <source>
        <dbReference type="ARBA" id="ARBA00022857"/>
    </source>
</evidence>
<dbReference type="PANTHER" id="PTHR43331">
    <property type="entry name" value="HOMOSERINE DEHYDROGENASE"/>
    <property type="match status" value="1"/>
</dbReference>
<keyword evidence="12 18" id="KW-0486">Methionine biosynthesis</keyword>
<dbReference type="PANTHER" id="PTHR43331:SF1">
    <property type="entry name" value="HOMOSERINE DEHYDROGENASE"/>
    <property type="match status" value="1"/>
</dbReference>
<evidence type="ECO:0000256" key="2">
    <source>
        <dbReference type="ARBA" id="ARBA00005056"/>
    </source>
</evidence>
<dbReference type="InterPro" id="IPR045865">
    <property type="entry name" value="ACT-like_dom_sf"/>
</dbReference>
<dbReference type="GO" id="GO:0050661">
    <property type="term" value="F:NADP binding"/>
    <property type="evidence" value="ECO:0007669"/>
    <property type="project" value="InterPro"/>
</dbReference>
<keyword evidence="7 18" id="KW-0028">Amino-acid biosynthesis</keyword>
<dbReference type="GO" id="GO:0009088">
    <property type="term" value="P:threonine biosynthetic process"/>
    <property type="evidence" value="ECO:0007669"/>
    <property type="project" value="UniProtKB-UniPathway"/>
</dbReference>
<dbReference type="UniPathway" id="UPA00051">
    <property type="reaction ID" value="UER00465"/>
</dbReference>
<proteinExistence type="inferred from homology"/>
<dbReference type="UniPathway" id="UPA00050">
    <property type="reaction ID" value="UER00063"/>
</dbReference>
<dbReference type="SUPFAM" id="SSF55347">
    <property type="entry name" value="Glyceraldehyde-3-phosphate dehydrogenase-like, C-terminal domain"/>
    <property type="match status" value="1"/>
</dbReference>
<evidence type="ECO:0000256" key="7">
    <source>
        <dbReference type="ARBA" id="ARBA00022605"/>
    </source>
</evidence>